<dbReference type="InterPro" id="IPR029026">
    <property type="entry name" value="tRNA_m1G_MTases_N"/>
</dbReference>
<organism evidence="4 5">
    <name type="scientific">Candidatus Avipropionibacterium avicola</name>
    <dbReference type="NCBI Taxonomy" id="2840701"/>
    <lineage>
        <taxon>Bacteria</taxon>
        <taxon>Bacillati</taxon>
        <taxon>Actinomycetota</taxon>
        <taxon>Actinomycetes</taxon>
        <taxon>Propionibacteriales</taxon>
        <taxon>Propionibacteriaceae</taxon>
        <taxon>Propionibacteriaceae incertae sedis</taxon>
        <taxon>Candidatus Avipropionibacterium</taxon>
    </lineage>
</organism>
<dbReference type="Gene3D" id="3.40.1280.10">
    <property type="match status" value="1"/>
</dbReference>
<proteinExistence type="predicted"/>
<dbReference type="Proteomes" id="UP000886842">
    <property type="component" value="Unassembled WGS sequence"/>
</dbReference>
<dbReference type="GO" id="GO:0005829">
    <property type="term" value="C:cytosol"/>
    <property type="evidence" value="ECO:0007669"/>
    <property type="project" value="TreeGrafter"/>
</dbReference>
<dbReference type="GO" id="GO:0008173">
    <property type="term" value="F:RNA methyltransferase activity"/>
    <property type="evidence" value="ECO:0007669"/>
    <property type="project" value="InterPro"/>
</dbReference>
<sequence length="104" mass="11124">TSMGNVFNVPWTRTDRMPQTLDLLSEHGWTTAALTLSDDAITLDDLVGRDLGALAMIFGTEGAGVDPRTARQVDLRVRIPMEAGVDSLNVAAATAVAFYATRSD</sequence>
<keyword evidence="1 4" id="KW-0489">Methyltransferase</keyword>
<dbReference type="PANTHER" id="PTHR46429:SF1">
    <property type="entry name" value="23S RRNA (GUANOSINE-2'-O-)-METHYLTRANSFERASE RLMB"/>
    <property type="match status" value="1"/>
</dbReference>
<dbReference type="EMBL" id="DVLP01000228">
    <property type="protein sequence ID" value="HIT75437.1"/>
    <property type="molecule type" value="Genomic_DNA"/>
</dbReference>
<dbReference type="GO" id="GO:0032259">
    <property type="term" value="P:methylation"/>
    <property type="evidence" value="ECO:0007669"/>
    <property type="project" value="UniProtKB-KW"/>
</dbReference>
<comment type="caution">
    <text evidence="4">The sequence shown here is derived from an EMBL/GenBank/DDBJ whole genome shotgun (WGS) entry which is preliminary data.</text>
</comment>
<evidence type="ECO:0000256" key="2">
    <source>
        <dbReference type="ARBA" id="ARBA00022679"/>
    </source>
</evidence>
<dbReference type="SUPFAM" id="SSF75217">
    <property type="entry name" value="alpha/beta knot"/>
    <property type="match status" value="1"/>
</dbReference>
<reference evidence="4" key="1">
    <citation type="submission" date="2020-10" db="EMBL/GenBank/DDBJ databases">
        <authorList>
            <person name="Gilroy R."/>
        </authorList>
    </citation>
    <scope>NUCLEOTIDE SEQUENCE</scope>
    <source>
        <strain evidence="4">ChiGjej1B1-24693</strain>
    </source>
</reference>
<dbReference type="InterPro" id="IPR001537">
    <property type="entry name" value="SpoU_MeTrfase"/>
</dbReference>
<dbReference type="GO" id="GO:0006396">
    <property type="term" value="P:RNA processing"/>
    <property type="evidence" value="ECO:0007669"/>
    <property type="project" value="InterPro"/>
</dbReference>
<dbReference type="AlphaFoldDB" id="A0A9D1KN54"/>
<evidence type="ECO:0000256" key="1">
    <source>
        <dbReference type="ARBA" id="ARBA00022603"/>
    </source>
</evidence>
<feature type="non-terminal residue" evidence="4">
    <location>
        <position position="1"/>
    </location>
</feature>
<evidence type="ECO:0000313" key="5">
    <source>
        <dbReference type="Proteomes" id="UP000886842"/>
    </source>
</evidence>
<dbReference type="GO" id="GO:0003723">
    <property type="term" value="F:RNA binding"/>
    <property type="evidence" value="ECO:0007669"/>
    <property type="project" value="InterPro"/>
</dbReference>
<feature type="domain" description="tRNA/rRNA methyltransferase SpoU type" evidence="3">
    <location>
        <begin position="1"/>
        <end position="99"/>
    </location>
</feature>
<dbReference type="InterPro" id="IPR004441">
    <property type="entry name" value="rRNA_MeTrfase_TrmH"/>
</dbReference>
<protein>
    <submittedName>
        <fullName evidence="4">rRNA methyltransferase</fullName>
    </submittedName>
</protein>
<reference evidence="4" key="2">
    <citation type="journal article" date="2021" name="PeerJ">
        <title>Extensive microbial diversity within the chicken gut microbiome revealed by metagenomics and culture.</title>
        <authorList>
            <person name="Gilroy R."/>
            <person name="Ravi A."/>
            <person name="Getino M."/>
            <person name="Pursley I."/>
            <person name="Horton D.L."/>
            <person name="Alikhan N.F."/>
            <person name="Baker D."/>
            <person name="Gharbi K."/>
            <person name="Hall N."/>
            <person name="Watson M."/>
            <person name="Adriaenssens E.M."/>
            <person name="Foster-Nyarko E."/>
            <person name="Jarju S."/>
            <person name="Secka A."/>
            <person name="Antonio M."/>
            <person name="Oren A."/>
            <person name="Chaudhuri R.R."/>
            <person name="La Ragione R."/>
            <person name="Hildebrand F."/>
            <person name="Pallen M.J."/>
        </authorList>
    </citation>
    <scope>NUCLEOTIDE SEQUENCE</scope>
    <source>
        <strain evidence="4">ChiGjej1B1-24693</strain>
    </source>
</reference>
<evidence type="ECO:0000313" key="4">
    <source>
        <dbReference type="EMBL" id="HIT75437.1"/>
    </source>
</evidence>
<keyword evidence="2" id="KW-0808">Transferase</keyword>
<evidence type="ECO:0000259" key="3">
    <source>
        <dbReference type="Pfam" id="PF00588"/>
    </source>
</evidence>
<gene>
    <name evidence="4" type="ORF">IAA98_07625</name>
</gene>
<dbReference type="InterPro" id="IPR029028">
    <property type="entry name" value="Alpha/beta_knot_MTases"/>
</dbReference>
<dbReference type="PANTHER" id="PTHR46429">
    <property type="entry name" value="23S RRNA (GUANOSINE-2'-O-)-METHYLTRANSFERASE RLMB"/>
    <property type="match status" value="1"/>
</dbReference>
<accession>A0A9D1KN54</accession>
<dbReference type="Pfam" id="PF00588">
    <property type="entry name" value="SpoU_methylase"/>
    <property type="match status" value="1"/>
</dbReference>
<name>A0A9D1KN54_9ACTN</name>